<evidence type="ECO:0000313" key="4">
    <source>
        <dbReference type="Proteomes" id="UP000722750"/>
    </source>
</evidence>
<organism evidence="3 4">
    <name type="scientific">Candidatus Scalindua arabica</name>
    <dbReference type="NCBI Taxonomy" id="1127984"/>
    <lineage>
        <taxon>Bacteria</taxon>
        <taxon>Pseudomonadati</taxon>
        <taxon>Planctomycetota</taxon>
        <taxon>Candidatus Brocadiia</taxon>
        <taxon>Candidatus Brocadiales</taxon>
        <taxon>Candidatus Scalinduaceae</taxon>
        <taxon>Candidatus Scalindua</taxon>
    </lineage>
</organism>
<evidence type="ECO:0000313" key="3">
    <source>
        <dbReference type="EMBL" id="MBS1257544.1"/>
    </source>
</evidence>
<dbReference type="InterPro" id="IPR036280">
    <property type="entry name" value="Multihaem_cyt_sf"/>
</dbReference>
<dbReference type="SUPFAM" id="SSF48695">
    <property type="entry name" value="Multiheme cytochromes"/>
    <property type="match status" value="1"/>
</dbReference>
<dbReference type="AlphaFoldDB" id="A0A941W1G4"/>
<feature type="domain" description="NapC/NirT cytochrome c N-terminal" evidence="2">
    <location>
        <begin position="42"/>
        <end position="103"/>
    </location>
</feature>
<dbReference type="Proteomes" id="UP000722750">
    <property type="component" value="Unassembled WGS sequence"/>
</dbReference>
<accession>A0A941W1G4</accession>
<feature type="signal peptide" evidence="1">
    <location>
        <begin position="1"/>
        <end position="26"/>
    </location>
</feature>
<protein>
    <recommendedName>
        <fullName evidence="2">NapC/NirT cytochrome c N-terminal domain-containing protein</fullName>
    </recommendedName>
</protein>
<dbReference type="InterPro" id="IPR005126">
    <property type="entry name" value="NapC/NirT_cyt_c_N"/>
</dbReference>
<reference evidence="3" key="1">
    <citation type="journal article" date="2021" name="ISME J.">
        <title>Fine-scale metabolic discontinuity in a stratified prokaryote microbiome of a Red Sea deep halocline.</title>
        <authorList>
            <person name="Michoud G."/>
            <person name="Ngugi D.K."/>
            <person name="Barozzi A."/>
            <person name="Merlino G."/>
            <person name="Calleja M.L."/>
            <person name="Delgado-Huertas A."/>
            <person name="Moran X.A.G."/>
            <person name="Daffonchio D."/>
        </authorList>
    </citation>
    <scope>NUCLEOTIDE SEQUENCE</scope>
    <source>
        <strain evidence="3">SuakinDeep_MAG55_1</strain>
    </source>
</reference>
<feature type="chain" id="PRO_5037750196" description="NapC/NirT cytochrome c N-terminal domain-containing protein" evidence="1">
    <location>
        <begin position="27"/>
        <end position="191"/>
    </location>
</feature>
<evidence type="ECO:0000256" key="1">
    <source>
        <dbReference type="SAM" id="SignalP"/>
    </source>
</evidence>
<gene>
    <name evidence="3" type="ORF">MAG551_00588</name>
</gene>
<proteinExistence type="predicted"/>
<dbReference type="EMBL" id="JAANXD010000026">
    <property type="protein sequence ID" value="MBS1257544.1"/>
    <property type="molecule type" value="Genomic_DNA"/>
</dbReference>
<name>A0A941W1G4_9BACT</name>
<evidence type="ECO:0000259" key="2">
    <source>
        <dbReference type="Pfam" id="PF03264"/>
    </source>
</evidence>
<dbReference type="Pfam" id="PF03264">
    <property type="entry name" value="Cytochrom_NNT"/>
    <property type="match status" value="1"/>
</dbReference>
<dbReference type="Gene3D" id="3.90.10.10">
    <property type="entry name" value="Cytochrome C3"/>
    <property type="match status" value="1"/>
</dbReference>
<keyword evidence="1" id="KW-0732">Signal</keyword>
<sequence>MNKNIKMFNIVSFTFLLALSTGLLNAEQVDISETEMLRESYLQGTREEKKQQCSNEVSPALGRECSFCHNEDVTDFTEEGNKAKVMMKNAIALGVKCDYCHAGKKQFTDKLEVAVKMIKLGKMMDVECSYCHAGKKALTQKGVTAKTAMLLQDWTGTGNRKCLKCHVEKKQFELNDHGEEILNSQKGLLDM</sequence>
<comment type="caution">
    <text evidence="3">The sequence shown here is derived from an EMBL/GenBank/DDBJ whole genome shotgun (WGS) entry which is preliminary data.</text>
</comment>